<sequence>MKRKCDLCKNVASMYCNSDQASLCWDCDSRIHVANFLVAKHTRTLLCRACQGPTSWTGSGPKLGPTFSVCDRCVRSGNAKLEEDDDDDDDDVEEEDDDDDNVEADDDDDGDNQVVPLSPPRFMASTSSSSQESSSRGEGLSGSGIGFRARRA</sequence>
<gene>
    <name evidence="7" type="ORF">SHERM_03099</name>
</gene>
<evidence type="ECO:0000313" key="7">
    <source>
        <dbReference type="EMBL" id="CAA0835958.1"/>
    </source>
</evidence>
<keyword evidence="8" id="KW-1185">Reference proteome</keyword>
<dbReference type="PANTHER" id="PTHR31717:SF60">
    <property type="entry name" value="B-BOX TYPE ZINC FINGER FAMILY PROTEIN"/>
    <property type="match status" value="1"/>
</dbReference>
<organism evidence="7 8">
    <name type="scientific">Striga hermonthica</name>
    <name type="common">Purple witchweed</name>
    <name type="synonym">Buchnera hermonthica</name>
    <dbReference type="NCBI Taxonomy" id="68872"/>
    <lineage>
        <taxon>Eukaryota</taxon>
        <taxon>Viridiplantae</taxon>
        <taxon>Streptophyta</taxon>
        <taxon>Embryophyta</taxon>
        <taxon>Tracheophyta</taxon>
        <taxon>Spermatophyta</taxon>
        <taxon>Magnoliopsida</taxon>
        <taxon>eudicotyledons</taxon>
        <taxon>Gunneridae</taxon>
        <taxon>Pentapetalae</taxon>
        <taxon>asterids</taxon>
        <taxon>lamiids</taxon>
        <taxon>Lamiales</taxon>
        <taxon>Orobanchaceae</taxon>
        <taxon>Buchnereae</taxon>
        <taxon>Striga</taxon>
    </lineage>
</organism>
<reference evidence="7" key="1">
    <citation type="submission" date="2019-12" db="EMBL/GenBank/DDBJ databases">
        <authorList>
            <person name="Scholes J."/>
        </authorList>
    </citation>
    <scope>NUCLEOTIDE SEQUENCE</scope>
</reference>
<dbReference type="InterPro" id="IPR049808">
    <property type="entry name" value="CONSTANS-like_Bbox1"/>
</dbReference>
<dbReference type="CDD" id="cd19821">
    <property type="entry name" value="Bbox1_BBX-like"/>
    <property type="match status" value="1"/>
</dbReference>
<keyword evidence="3" id="KW-0862">Zinc</keyword>
<dbReference type="PROSITE" id="PS50119">
    <property type="entry name" value="ZF_BBOX"/>
    <property type="match status" value="1"/>
</dbReference>
<dbReference type="PANTHER" id="PTHR31717">
    <property type="entry name" value="ZINC FINGER PROTEIN CONSTANS-LIKE 10"/>
    <property type="match status" value="1"/>
</dbReference>
<protein>
    <submittedName>
        <fullName evidence="7">B-box type zinc finger family protein</fullName>
    </submittedName>
</protein>
<evidence type="ECO:0000256" key="2">
    <source>
        <dbReference type="ARBA" id="ARBA00022771"/>
    </source>
</evidence>
<keyword evidence="2 4" id="KW-0863">Zinc-finger</keyword>
<evidence type="ECO:0000256" key="1">
    <source>
        <dbReference type="ARBA" id="ARBA00022723"/>
    </source>
</evidence>
<dbReference type="SMART" id="SM00336">
    <property type="entry name" value="BBOX"/>
    <property type="match status" value="1"/>
</dbReference>
<dbReference type="InterPro" id="IPR000315">
    <property type="entry name" value="Znf_B-box"/>
</dbReference>
<dbReference type="Pfam" id="PF00643">
    <property type="entry name" value="zf-B_box"/>
    <property type="match status" value="1"/>
</dbReference>
<name>A0A9N7NIP0_STRHE</name>
<dbReference type="GO" id="GO:0008270">
    <property type="term" value="F:zinc ion binding"/>
    <property type="evidence" value="ECO:0007669"/>
    <property type="project" value="UniProtKB-KW"/>
</dbReference>
<feature type="region of interest" description="Disordered" evidence="5">
    <location>
        <begin position="80"/>
        <end position="152"/>
    </location>
</feature>
<dbReference type="EMBL" id="CACSLK010030184">
    <property type="protein sequence ID" value="CAA0835958.1"/>
    <property type="molecule type" value="Genomic_DNA"/>
</dbReference>
<evidence type="ECO:0000313" key="8">
    <source>
        <dbReference type="Proteomes" id="UP001153555"/>
    </source>
</evidence>
<evidence type="ECO:0000259" key="6">
    <source>
        <dbReference type="PROSITE" id="PS50119"/>
    </source>
</evidence>
<evidence type="ECO:0000256" key="5">
    <source>
        <dbReference type="SAM" id="MobiDB-lite"/>
    </source>
</evidence>
<evidence type="ECO:0000256" key="3">
    <source>
        <dbReference type="ARBA" id="ARBA00022833"/>
    </source>
</evidence>
<dbReference type="AlphaFoldDB" id="A0A9N7NIP0"/>
<feature type="compositionally biased region" description="Low complexity" evidence="5">
    <location>
        <begin position="125"/>
        <end position="138"/>
    </location>
</feature>
<accession>A0A9N7NIP0</accession>
<keyword evidence="1" id="KW-0479">Metal-binding</keyword>
<feature type="compositionally biased region" description="Acidic residues" evidence="5">
    <location>
        <begin position="82"/>
        <end position="111"/>
    </location>
</feature>
<dbReference type="OrthoDB" id="153872at2759"/>
<proteinExistence type="predicted"/>
<evidence type="ECO:0000256" key="4">
    <source>
        <dbReference type="PROSITE-ProRule" id="PRU00024"/>
    </source>
</evidence>
<comment type="caution">
    <text evidence="7">The sequence shown here is derived from an EMBL/GenBank/DDBJ whole genome shotgun (WGS) entry which is preliminary data.</text>
</comment>
<feature type="domain" description="B box-type" evidence="6">
    <location>
        <begin position="1"/>
        <end position="46"/>
    </location>
</feature>
<dbReference type="Proteomes" id="UP001153555">
    <property type="component" value="Unassembled WGS sequence"/>
</dbReference>